<name>A0AAD6ZRL2_9AGAR</name>
<reference evidence="2" key="1">
    <citation type="submission" date="2023-03" db="EMBL/GenBank/DDBJ databases">
        <title>Massive genome expansion in bonnet fungi (Mycena s.s.) driven by repeated elements and novel gene families across ecological guilds.</title>
        <authorList>
            <consortium name="Lawrence Berkeley National Laboratory"/>
            <person name="Harder C.B."/>
            <person name="Miyauchi S."/>
            <person name="Viragh M."/>
            <person name="Kuo A."/>
            <person name="Thoen E."/>
            <person name="Andreopoulos B."/>
            <person name="Lu D."/>
            <person name="Skrede I."/>
            <person name="Drula E."/>
            <person name="Henrissat B."/>
            <person name="Morin E."/>
            <person name="Kohler A."/>
            <person name="Barry K."/>
            <person name="LaButti K."/>
            <person name="Morin E."/>
            <person name="Salamov A."/>
            <person name="Lipzen A."/>
            <person name="Mereny Z."/>
            <person name="Hegedus B."/>
            <person name="Baldrian P."/>
            <person name="Stursova M."/>
            <person name="Weitz H."/>
            <person name="Taylor A."/>
            <person name="Grigoriev I.V."/>
            <person name="Nagy L.G."/>
            <person name="Martin F."/>
            <person name="Kauserud H."/>
        </authorList>
    </citation>
    <scope>NUCLEOTIDE SEQUENCE</scope>
    <source>
        <strain evidence="2">CBHHK002</strain>
    </source>
</reference>
<proteinExistence type="predicted"/>
<dbReference type="AlphaFoldDB" id="A0AAD6ZRL2"/>
<feature type="region of interest" description="Disordered" evidence="1">
    <location>
        <begin position="180"/>
        <end position="208"/>
    </location>
</feature>
<feature type="compositionally biased region" description="Acidic residues" evidence="1">
    <location>
        <begin position="180"/>
        <end position="195"/>
    </location>
</feature>
<evidence type="ECO:0000313" key="2">
    <source>
        <dbReference type="EMBL" id="KAJ7336281.1"/>
    </source>
</evidence>
<sequence length="228" mass="24964">MSSCFWDEKTEETFHYSSFPWIQGRLLRGAIKYLDALDEVAVLDKQTLLDAGVPLAGDSADVQEFATAISEALALLNGWLREPSEVEDFVSKMFGGKGMGIPAVQESQFPLSDILNTPFFIEKVAEENSVCPPCLGRLGLRGVFLCMEISEDRLEVSPGDAKDIADVLDRLESYVDWDGWEDVGSEDESGDEEDPGSAVKKETKETPGQQMRIVFAACAANPESSILA</sequence>
<protein>
    <submittedName>
        <fullName evidence="2">Uncharacterized protein</fullName>
    </submittedName>
</protein>
<comment type="caution">
    <text evidence="2">The sequence shown here is derived from an EMBL/GenBank/DDBJ whole genome shotgun (WGS) entry which is preliminary data.</text>
</comment>
<organism evidence="2 3">
    <name type="scientific">Mycena albidolilacea</name>
    <dbReference type="NCBI Taxonomy" id="1033008"/>
    <lineage>
        <taxon>Eukaryota</taxon>
        <taxon>Fungi</taxon>
        <taxon>Dikarya</taxon>
        <taxon>Basidiomycota</taxon>
        <taxon>Agaricomycotina</taxon>
        <taxon>Agaricomycetes</taxon>
        <taxon>Agaricomycetidae</taxon>
        <taxon>Agaricales</taxon>
        <taxon>Marasmiineae</taxon>
        <taxon>Mycenaceae</taxon>
        <taxon>Mycena</taxon>
    </lineage>
</organism>
<evidence type="ECO:0000313" key="3">
    <source>
        <dbReference type="Proteomes" id="UP001218218"/>
    </source>
</evidence>
<gene>
    <name evidence="2" type="ORF">DFH08DRAFT_965169</name>
</gene>
<evidence type="ECO:0000256" key="1">
    <source>
        <dbReference type="SAM" id="MobiDB-lite"/>
    </source>
</evidence>
<dbReference type="Proteomes" id="UP001218218">
    <property type="component" value="Unassembled WGS sequence"/>
</dbReference>
<accession>A0AAD6ZRL2</accession>
<dbReference type="EMBL" id="JARIHO010000031">
    <property type="protein sequence ID" value="KAJ7336281.1"/>
    <property type="molecule type" value="Genomic_DNA"/>
</dbReference>
<keyword evidence="3" id="KW-1185">Reference proteome</keyword>